<keyword evidence="2" id="KW-1185">Reference proteome</keyword>
<dbReference type="EMBL" id="JBDIME010000017">
    <property type="protein sequence ID" value="MEN2791384.1"/>
    <property type="molecule type" value="Genomic_DNA"/>
</dbReference>
<organism evidence="1 2">
    <name type="scientific">Sphingomonas oligophenolica</name>
    <dbReference type="NCBI Taxonomy" id="301154"/>
    <lineage>
        <taxon>Bacteria</taxon>
        <taxon>Pseudomonadati</taxon>
        <taxon>Pseudomonadota</taxon>
        <taxon>Alphaproteobacteria</taxon>
        <taxon>Sphingomonadales</taxon>
        <taxon>Sphingomonadaceae</taxon>
        <taxon>Sphingomonas</taxon>
    </lineage>
</organism>
<gene>
    <name evidence="1" type="ORF">ABC974_17240</name>
</gene>
<accession>A0ABU9Y6H6</accession>
<dbReference type="Pfam" id="PF09391">
    <property type="entry name" value="DUF2000"/>
    <property type="match status" value="1"/>
</dbReference>
<reference evidence="1 2" key="1">
    <citation type="submission" date="2024-05" db="EMBL/GenBank/DDBJ databases">
        <authorList>
            <person name="Liu Q."/>
            <person name="Xin Y.-H."/>
        </authorList>
    </citation>
    <scope>NUCLEOTIDE SEQUENCE [LARGE SCALE GENOMIC DNA]</scope>
    <source>
        <strain evidence="1 2">CGMCC 1.10181</strain>
    </source>
</reference>
<dbReference type="InterPro" id="IPR018988">
    <property type="entry name" value="DUF2000"/>
</dbReference>
<name>A0ABU9Y6H6_9SPHN</name>
<sequence>MTKVPMKTVIALSKRYDDRPAVQLNAVGHLAQAIGHEARDLAVVEYRTADGGSLGSIGWWPLVLLSGRAPKIEAFWQAARGGANPRACFVETMISGGSELQVAATAGLGAINLPIVAIAIHGPAAELDLMTRKLSLWRPTPCAPAA</sequence>
<dbReference type="InterPro" id="IPR023476">
    <property type="entry name" value="Pep_tRNA_hydro_II_dom_sf"/>
</dbReference>
<protein>
    <submittedName>
        <fullName evidence="1">DUF2000 family protein</fullName>
    </submittedName>
</protein>
<dbReference type="RefSeq" id="WP_343890326.1">
    <property type="nucleotide sequence ID" value="NZ_BAAAEH010000032.1"/>
</dbReference>
<comment type="caution">
    <text evidence="1">The sequence shown here is derived from an EMBL/GenBank/DDBJ whole genome shotgun (WGS) entry which is preliminary data.</text>
</comment>
<dbReference type="Proteomes" id="UP001419910">
    <property type="component" value="Unassembled WGS sequence"/>
</dbReference>
<evidence type="ECO:0000313" key="2">
    <source>
        <dbReference type="Proteomes" id="UP001419910"/>
    </source>
</evidence>
<evidence type="ECO:0000313" key="1">
    <source>
        <dbReference type="EMBL" id="MEN2791384.1"/>
    </source>
</evidence>
<dbReference type="SUPFAM" id="SSF102462">
    <property type="entry name" value="Peptidyl-tRNA hydrolase II"/>
    <property type="match status" value="1"/>
</dbReference>
<dbReference type="Gene3D" id="3.40.1490.10">
    <property type="entry name" value="Bit1"/>
    <property type="match status" value="1"/>
</dbReference>
<proteinExistence type="predicted"/>